<dbReference type="Pfam" id="PF13193">
    <property type="entry name" value="AMP-binding_C"/>
    <property type="match status" value="2"/>
</dbReference>
<protein>
    <submittedName>
        <fullName evidence="9">Amino acid adenylation domain-containing protein</fullName>
    </submittedName>
</protein>
<reference evidence="9 10" key="1">
    <citation type="journal article" date="2019" name="J. Ind. Microbiol. Biotechnol.">
        <title>Paenibacillus amylolyticus 27C64 has a diverse set of carbohydrate-active enzymes and complete pectin deconstruction system.</title>
        <authorList>
            <person name="Keggi C."/>
            <person name="Doran-Peterson J."/>
        </authorList>
    </citation>
    <scope>NUCLEOTIDE SEQUENCE [LARGE SCALE GENOMIC DNA]</scope>
    <source>
        <strain evidence="9 10">27C64</strain>
    </source>
</reference>
<dbReference type="InterPro" id="IPR042099">
    <property type="entry name" value="ANL_N_sf"/>
</dbReference>
<sequence length="2952" mass="338571">MSIVSQSNVQNILPLSPMQQGMLYHYLSNEENNNYFGHLTININGEVDYKTCELAWNHVVETNEMLRTVFRWEKIEHPVQIMLKSYYMRIKIIDLVDYTNEEKRLYIDRDLQKRVDLKQIPFSVTLYKMGLNQYKMIISNHHILYDGWSNAIILKEFFYYYQQLLHNQQVSLFSKGEFKDHVKQVVQSQSVDSNKFWSEYLESYTHNSIFPQENRLKSEMTEITEQGNISLDLLVSKKALEEAAAKIGVSEAAIFYTAWGLVLQRYSRRDDVIFGTTVSGRNSNVRGIENIVGLFINTLPLRIRPESDETVNQFIMRLSIHLNKRTEFEQTSLVDIKKCLNQVNSEDIFDSVIGIENYPVDHMFFQSIKGIEIESISMDEATNYNLTAIVKYGQNKFSLKIMYKKSCITEEMAIGIVKFFDEVIQRIIVHQNKSMTELMELISENLFKEASLLPLTPIQNELLYSCLKNPADNYHRLTYYQIIHEKLEIDQWCDALSQLEDIYPILKSELVEQNGIHYLKLSDEIDIKNRFYYEEISHYSVNSKKLSLIDLKPIVVQFTDRITHSIKLPLVQHYLIRLSPQCYIAIINIHHLIFDGASARIYFKNLLECYRGESKKIKSVTKEEYLKTTVKVIESYNKKDTIQFWEERLKQTEKLQANILPPINKGQEEALVLSLDEYNAIKKFCKQNGVSVPLYFKGLYAYLLSVYFRERNLQFFEIVSGRHRWGEEIVGCFYGVLPVVIDLGSVCNEVVEFLQCLRIQKKSLNNHDMVSIMELKRIIGDQGVSFFYNFQNFFFNSETDQTYIEDIINYAAEEIHLLVAETAAGIRLKLTNSTSSTNLNGFLSVLQNISRQIIKGVNKFDQIKFDNVGNVIPAHFVAVQNNMTIHELLEEKVKVRADQVAVWFNGITLSYAELQDYSNRVCNFLVHSQGVLPGENIGVLLDRSEKMIVVILGILKAGATYVPIDLSYPTERILHIINDAHINTVMCDTQLPQTSQYNCINIEELWDQLQTVSSETHRNGNNNDDIPAYIIYTSGTTGNPKGVIVTHKNVVSLLSNINSLFQLNNSREVWTMFHSICFDFSVWEMFGCLITGGKLVIVPNSITKDYEQFATLIAEQKVTVLNQVPSSFYHLSSEILRGKIDYKNIELKYVIFGGEALNSSMLIDWINVYPSIKLVNMYGITETTVHVSYKELSKEDINTGCRSIGKPIPSLNLYIVDDKMRRLPPGAIGEIVIGGGGVAAGYLNQQDLTSKKFVTAAIQGIEQKYYRSGDVGLVLPDNDEVICLGRADEQVKVRGFRIEVSEVENALVRHGKVCSTVVTAENDSMGNKILVAYLTLNSTLLVQDIRSHLSEIVPYYMMPSRFTVVSEIPLTRNGKVDKKALSLIQGYSLDQTESYSPATTTLEIALMEIWAELLGIQPNGIEDDFFLLGGHSLNVISLVSIMHKRFNVRVPINKIFEYSTIRKLAWYIEAESQNNIESNLDTAANSIPKSAEGIEYYPLSSAQKRIFFLSKTNVHTAYNITGALHIRGRIDLNKVENIFNKLIQRHEMLRTGFEIIQDEPVQKVYSHVDFSLERFVAHTKLGQYKLLRKFIRPFQIEKPGLIRVGGVEIGDNEYLLMIDMHHIIADGISVNVLIEEFMELYQDNAKLDTPTLTYKDYAEWQQNIIYDEGVKQYWKKVFEDGIPLLDMPSDSVRPMYNDYSGDSYTFEIPGMLMERLRGVALENNTTLFMLLLGAYYVFLHKYSGCEDIVVGVPVSGRDNLELENIVGLFVNTVPIRIQINSEKTFSELLHNVKTNTIDIFDNQKLPLEVLVELLNVKRDINRNPIFDTTFSFNMTDSIKIEGLTINPIEVKSKTSKFDMSLNVNRSGNIWLCSIEYSTRLYKKKTIVNWMSMYLTILESISNGHCSSIGNMKIISDIEEKRIKEDFNQTHYEYDKESTITKLFENQVVRLLDRVALIMNDRQISYRELHERSNQLANLLLTMELPENPIIGLMVKRSIDMVVILLGILKAGGAYLPIDPNYPINRINHMLTDSGSKLLIVDSECPSNISFEGEIIVLEDIHYIEEQKKLVRNNIHSRDLAYLIYTSGSTGLPKGVMVEHRSVVNLYHSIKNRLEWDESKTVLALTTISFDIFVIEVILPLLTGMSVVIASSEQQYLPSEILGLIKNNNISIVQMTPSRAEQLLIENGHSDFLRDVETFLIGGETLKMGIVDRLRTLSNGRVYNMYGPTETTVWSTMKEMTHTNTVNIGTPLYNTRVFILDHNMKVQPVGAIGELYIGGDGLARGYFNHDRLTSEKFTNSNFGTIYKTGDLAKWLPSGEIELLGRTDHQIKIRGYRIDLEEIENVISMYFEGSRCVVSAKDDPNGQLFLIAYIERETNINKKELIAYLRDFLPNYMVPVCFVALDPLPSTPNGKIDRGALPMPDEIYVTESKYEEPRDDLQQQILSCWEEILQVEKISIHDDFFEIGGNSINVMLLTERLNAAFNQNIPIIELFRCSTIEAQSHFIKGLSITGNAPLIERSIEKIYYPLSAEQSRMYVLNQLEPNSTSYNMPVLLRIKGRLNKERLVKAINSLVERHSSLRTKFDYVNGDIVQVIIDNYCVDLEETVSEQQNLEVVVKQFIRPFDLSSQLPLRVGLIECKNEEFLLMFDMHHIISDALSIMNMAKEFAALYREEPLPPLDIEYKDYAVWQNQEKGAGRFDSMEKYWLQELSNIKANESLPSDYTNPDIEIDGCKIDVWFSETEAKQINNLAVKLKTTKNVILLSIYKMLIYHFSGNEDIVVGVPINGRSQLNMDNVVGNFVNTLPIRVTIHSINQFQDIVDKVKTKVYQAIGNREYQLDWLIMKLGIQGVTESNALFDTVFIYQEEPVIHGLEKDIAISLFQWKQIETQFDIQFVISEATKTIRLTIEYNRKKYSDALVKKYAHYYHEVLKVVLANPEVNISQLKLITSDCGK</sequence>
<dbReference type="InterPro" id="IPR023213">
    <property type="entry name" value="CAT-like_dom_sf"/>
</dbReference>
<dbReference type="Gene3D" id="3.40.50.980">
    <property type="match status" value="2"/>
</dbReference>
<dbReference type="InterPro" id="IPR020806">
    <property type="entry name" value="PKS_PP-bd"/>
</dbReference>
<dbReference type="InterPro" id="IPR020845">
    <property type="entry name" value="AMP-binding_CS"/>
</dbReference>
<evidence type="ECO:0000259" key="8">
    <source>
        <dbReference type="PROSITE" id="PS50075"/>
    </source>
</evidence>
<name>A0A5M9WTU2_PAEAM</name>
<dbReference type="FunFam" id="3.40.50.980:FF:000001">
    <property type="entry name" value="Non-ribosomal peptide synthetase"/>
    <property type="match status" value="2"/>
</dbReference>
<dbReference type="GO" id="GO:0043041">
    <property type="term" value="P:amino acid activation for nonribosomal peptide biosynthetic process"/>
    <property type="evidence" value="ECO:0007669"/>
    <property type="project" value="TreeGrafter"/>
</dbReference>
<dbReference type="CDD" id="cd19531">
    <property type="entry name" value="LCL_NRPS-like"/>
    <property type="match status" value="2"/>
</dbReference>
<dbReference type="OrthoDB" id="9765680at2"/>
<feature type="domain" description="Carrier" evidence="8">
    <location>
        <begin position="1397"/>
        <end position="1472"/>
    </location>
</feature>
<evidence type="ECO:0000256" key="7">
    <source>
        <dbReference type="ARBA" id="ARBA00023268"/>
    </source>
</evidence>
<organism evidence="9 10">
    <name type="scientific">Paenibacillus amylolyticus</name>
    <dbReference type="NCBI Taxonomy" id="1451"/>
    <lineage>
        <taxon>Bacteria</taxon>
        <taxon>Bacillati</taxon>
        <taxon>Bacillota</taxon>
        <taxon>Bacilli</taxon>
        <taxon>Bacillales</taxon>
        <taxon>Paenibacillaceae</taxon>
        <taxon>Paenibacillus</taxon>
    </lineage>
</organism>
<dbReference type="InterPro" id="IPR009081">
    <property type="entry name" value="PP-bd_ACP"/>
</dbReference>
<dbReference type="InterPro" id="IPR045851">
    <property type="entry name" value="AMP-bd_C_sf"/>
</dbReference>
<dbReference type="SUPFAM" id="SSF52777">
    <property type="entry name" value="CoA-dependent acyltransferases"/>
    <property type="match status" value="8"/>
</dbReference>
<keyword evidence="5" id="KW-0677">Repeat</keyword>
<dbReference type="EMBL" id="RIAS01000007">
    <property type="protein sequence ID" value="KAA8785040.1"/>
    <property type="molecule type" value="Genomic_DNA"/>
</dbReference>
<dbReference type="PROSITE" id="PS00455">
    <property type="entry name" value="AMP_BINDING"/>
    <property type="match status" value="2"/>
</dbReference>
<dbReference type="PROSITE" id="PS00012">
    <property type="entry name" value="PHOSPHOPANTETHEINE"/>
    <property type="match status" value="1"/>
</dbReference>
<evidence type="ECO:0000313" key="9">
    <source>
        <dbReference type="EMBL" id="KAA8785040.1"/>
    </source>
</evidence>
<dbReference type="InterPro" id="IPR001242">
    <property type="entry name" value="Condensation_dom"/>
</dbReference>
<dbReference type="InterPro" id="IPR025110">
    <property type="entry name" value="AMP-bd_C"/>
</dbReference>
<dbReference type="GO" id="GO:0031177">
    <property type="term" value="F:phosphopantetheine binding"/>
    <property type="evidence" value="ECO:0007669"/>
    <property type="project" value="InterPro"/>
</dbReference>
<comment type="cofactor">
    <cofactor evidence="1">
        <name>pantetheine 4'-phosphate</name>
        <dbReference type="ChEBI" id="CHEBI:47942"/>
    </cofactor>
</comment>
<evidence type="ECO:0000313" key="10">
    <source>
        <dbReference type="Proteomes" id="UP000323664"/>
    </source>
</evidence>
<dbReference type="Pfam" id="PF00550">
    <property type="entry name" value="PP-binding"/>
    <property type="match status" value="2"/>
</dbReference>
<dbReference type="Gene3D" id="3.30.559.30">
    <property type="entry name" value="Nonribosomal peptide synthetase, condensation domain"/>
    <property type="match status" value="4"/>
</dbReference>
<keyword evidence="4" id="KW-0597">Phosphoprotein</keyword>
<dbReference type="Gene3D" id="3.30.559.10">
    <property type="entry name" value="Chloramphenicol acetyltransferase-like domain"/>
    <property type="match status" value="4"/>
</dbReference>
<dbReference type="InterPro" id="IPR010071">
    <property type="entry name" value="AA_adenyl_dom"/>
</dbReference>
<comment type="caution">
    <text evidence="9">The sequence shown here is derived from an EMBL/GenBank/DDBJ whole genome shotgun (WGS) entry which is preliminary data.</text>
</comment>
<dbReference type="GO" id="GO:0044550">
    <property type="term" value="P:secondary metabolite biosynthetic process"/>
    <property type="evidence" value="ECO:0007669"/>
    <property type="project" value="TreeGrafter"/>
</dbReference>
<dbReference type="Proteomes" id="UP000323664">
    <property type="component" value="Unassembled WGS sequence"/>
</dbReference>
<dbReference type="Gene3D" id="3.30.300.30">
    <property type="match status" value="2"/>
</dbReference>
<dbReference type="RefSeq" id="WP_123064840.1">
    <property type="nucleotide sequence ID" value="NZ_RIAS01000007.1"/>
</dbReference>
<dbReference type="GO" id="GO:0005737">
    <property type="term" value="C:cytoplasm"/>
    <property type="evidence" value="ECO:0007669"/>
    <property type="project" value="TreeGrafter"/>
</dbReference>
<dbReference type="SUPFAM" id="SSF47336">
    <property type="entry name" value="ACP-like"/>
    <property type="match status" value="2"/>
</dbReference>
<dbReference type="Gene3D" id="1.10.1200.10">
    <property type="entry name" value="ACP-like"/>
    <property type="match status" value="2"/>
</dbReference>
<evidence type="ECO:0000256" key="2">
    <source>
        <dbReference type="ARBA" id="ARBA00006432"/>
    </source>
</evidence>
<dbReference type="PANTHER" id="PTHR45527:SF1">
    <property type="entry name" value="FATTY ACID SYNTHASE"/>
    <property type="match status" value="1"/>
</dbReference>
<dbReference type="InterPro" id="IPR006162">
    <property type="entry name" value="Ppantetheine_attach_site"/>
</dbReference>
<dbReference type="NCBIfam" id="TIGR01733">
    <property type="entry name" value="AA-adenyl-dom"/>
    <property type="match status" value="2"/>
</dbReference>
<dbReference type="GO" id="GO:0003824">
    <property type="term" value="F:catalytic activity"/>
    <property type="evidence" value="ECO:0007669"/>
    <property type="project" value="UniProtKB-KW"/>
</dbReference>
<gene>
    <name evidence="9" type="ORF">EC604_14445</name>
</gene>
<dbReference type="CDD" id="cd05930">
    <property type="entry name" value="A_NRPS"/>
    <property type="match status" value="1"/>
</dbReference>
<dbReference type="Gene3D" id="3.40.50.12780">
    <property type="entry name" value="N-terminal domain of ligase-like"/>
    <property type="match status" value="1"/>
</dbReference>
<evidence type="ECO:0000256" key="4">
    <source>
        <dbReference type="ARBA" id="ARBA00022553"/>
    </source>
</evidence>
<dbReference type="NCBIfam" id="NF003417">
    <property type="entry name" value="PRK04813.1"/>
    <property type="match status" value="2"/>
</dbReference>
<dbReference type="GO" id="GO:0008610">
    <property type="term" value="P:lipid biosynthetic process"/>
    <property type="evidence" value="ECO:0007669"/>
    <property type="project" value="UniProtKB-ARBA"/>
</dbReference>
<accession>A0A5M9WTU2</accession>
<dbReference type="InterPro" id="IPR036736">
    <property type="entry name" value="ACP-like_sf"/>
</dbReference>
<keyword evidence="7" id="KW-0511">Multifunctional enzyme</keyword>
<keyword evidence="3" id="KW-0596">Phosphopantetheine</keyword>
<dbReference type="SUPFAM" id="SSF56801">
    <property type="entry name" value="Acetyl-CoA synthetase-like"/>
    <property type="match status" value="2"/>
</dbReference>
<dbReference type="GO" id="GO:0017000">
    <property type="term" value="P:antibiotic biosynthetic process"/>
    <property type="evidence" value="ECO:0007669"/>
    <property type="project" value="UniProtKB-KW"/>
</dbReference>
<keyword evidence="6" id="KW-0045">Antibiotic biosynthesis</keyword>
<dbReference type="SMART" id="SM00823">
    <property type="entry name" value="PKS_PP"/>
    <property type="match status" value="2"/>
</dbReference>
<dbReference type="PANTHER" id="PTHR45527">
    <property type="entry name" value="NONRIBOSOMAL PEPTIDE SYNTHETASE"/>
    <property type="match status" value="1"/>
</dbReference>
<evidence type="ECO:0000256" key="5">
    <source>
        <dbReference type="ARBA" id="ARBA00022737"/>
    </source>
</evidence>
<comment type="similarity">
    <text evidence="2">Belongs to the ATP-dependent AMP-binding enzyme family.</text>
</comment>
<dbReference type="Pfam" id="PF00501">
    <property type="entry name" value="AMP-binding"/>
    <property type="match status" value="2"/>
</dbReference>
<evidence type="ECO:0000256" key="1">
    <source>
        <dbReference type="ARBA" id="ARBA00001957"/>
    </source>
</evidence>
<dbReference type="PROSITE" id="PS50075">
    <property type="entry name" value="CARRIER"/>
    <property type="match status" value="2"/>
</dbReference>
<evidence type="ECO:0000256" key="6">
    <source>
        <dbReference type="ARBA" id="ARBA00023194"/>
    </source>
</evidence>
<feature type="domain" description="Carrier" evidence="8">
    <location>
        <begin position="2434"/>
        <end position="2509"/>
    </location>
</feature>
<evidence type="ECO:0000256" key="3">
    <source>
        <dbReference type="ARBA" id="ARBA00022450"/>
    </source>
</evidence>
<dbReference type="Pfam" id="PF00668">
    <property type="entry name" value="Condensation"/>
    <property type="match status" value="4"/>
</dbReference>
<proteinExistence type="inferred from homology"/>
<dbReference type="InterPro" id="IPR000873">
    <property type="entry name" value="AMP-dep_synth/lig_dom"/>
</dbReference>
<dbReference type="Gene3D" id="2.30.38.10">
    <property type="entry name" value="Luciferase, Domain 3"/>
    <property type="match status" value="1"/>
</dbReference>